<dbReference type="Proteomes" id="UP000693970">
    <property type="component" value="Unassembled WGS sequence"/>
</dbReference>
<evidence type="ECO:0000313" key="2">
    <source>
        <dbReference type="EMBL" id="KAG7342026.1"/>
    </source>
</evidence>
<reference evidence="2" key="1">
    <citation type="journal article" date="2021" name="Sci. Rep.">
        <title>Diploid genomic architecture of Nitzschia inconspicua, an elite biomass production diatom.</title>
        <authorList>
            <person name="Oliver A."/>
            <person name="Podell S."/>
            <person name="Pinowska A."/>
            <person name="Traller J.C."/>
            <person name="Smith S.R."/>
            <person name="McClure R."/>
            <person name="Beliaev A."/>
            <person name="Bohutskyi P."/>
            <person name="Hill E.A."/>
            <person name="Rabines A."/>
            <person name="Zheng H."/>
            <person name="Allen L.Z."/>
            <person name="Kuo A."/>
            <person name="Grigoriev I.V."/>
            <person name="Allen A.E."/>
            <person name="Hazlebeck D."/>
            <person name="Allen E.E."/>
        </authorList>
    </citation>
    <scope>NUCLEOTIDE SEQUENCE</scope>
    <source>
        <strain evidence="2">Hildebrandi</strain>
    </source>
</reference>
<dbReference type="EMBL" id="JAGRRH010000025">
    <property type="protein sequence ID" value="KAG7342026.1"/>
    <property type="molecule type" value="Genomic_DNA"/>
</dbReference>
<dbReference type="OrthoDB" id="204795at2759"/>
<keyword evidence="3" id="KW-1185">Reference proteome</keyword>
<organism evidence="2 3">
    <name type="scientific">Nitzschia inconspicua</name>
    <dbReference type="NCBI Taxonomy" id="303405"/>
    <lineage>
        <taxon>Eukaryota</taxon>
        <taxon>Sar</taxon>
        <taxon>Stramenopiles</taxon>
        <taxon>Ochrophyta</taxon>
        <taxon>Bacillariophyta</taxon>
        <taxon>Bacillariophyceae</taxon>
        <taxon>Bacillariophycidae</taxon>
        <taxon>Bacillariales</taxon>
        <taxon>Bacillariaceae</taxon>
        <taxon>Nitzschia</taxon>
    </lineage>
</organism>
<proteinExistence type="predicted"/>
<evidence type="ECO:0000256" key="1">
    <source>
        <dbReference type="SAM" id="MobiDB-lite"/>
    </source>
</evidence>
<feature type="region of interest" description="Disordered" evidence="1">
    <location>
        <begin position="1"/>
        <end position="40"/>
    </location>
</feature>
<feature type="compositionally biased region" description="Polar residues" evidence="1">
    <location>
        <begin position="12"/>
        <end position="33"/>
    </location>
</feature>
<comment type="caution">
    <text evidence="2">The sequence shown here is derived from an EMBL/GenBank/DDBJ whole genome shotgun (WGS) entry which is preliminary data.</text>
</comment>
<dbReference type="AlphaFoldDB" id="A0A9K3PCW2"/>
<gene>
    <name evidence="2" type="ORF">IV203_007118</name>
</gene>
<protein>
    <submittedName>
        <fullName evidence="2">Uncharacterized protein</fullName>
    </submittedName>
</protein>
<accession>A0A9K3PCW2</accession>
<reference evidence="2" key="2">
    <citation type="submission" date="2021-04" db="EMBL/GenBank/DDBJ databases">
        <authorList>
            <person name="Podell S."/>
        </authorList>
    </citation>
    <scope>NUCLEOTIDE SEQUENCE</scope>
    <source>
        <strain evidence="2">Hildebrandi</strain>
    </source>
</reference>
<evidence type="ECO:0000313" key="3">
    <source>
        <dbReference type="Proteomes" id="UP000693970"/>
    </source>
</evidence>
<sequence length="229" mass="24756">MTAKEQSPLDDNYSSNPQAVVSESNRNIPSNEATPAGLAPTLSLDWDEDSGRIDITQHVPDDKKHLVTPAGIGGAVVGLVLGGPVGSALLGFGSAYAVRKENCAGNAARALGELTLSVHKKAVEIEDEHQYCQRSVSAINKQCEKTQNSAVYKTKEFVASSWKKVEEYTRRHQILERGVEGTGKGVEYVVNAITLNKKNKEINDVSSEFLKRASNESFNHSKVSTAANE</sequence>
<name>A0A9K3PCW2_9STRA</name>